<comment type="caution">
    <text evidence="2">The sequence shown here is derived from an EMBL/GenBank/DDBJ whole genome shotgun (WGS) entry which is preliminary data.</text>
</comment>
<gene>
    <name evidence="2" type="ORF">APTSU1_000733200</name>
</gene>
<organism evidence="2 3">
    <name type="scientific">Apodemus speciosus</name>
    <name type="common">Large Japanese field mouse</name>
    <dbReference type="NCBI Taxonomy" id="105296"/>
    <lineage>
        <taxon>Eukaryota</taxon>
        <taxon>Metazoa</taxon>
        <taxon>Chordata</taxon>
        <taxon>Craniata</taxon>
        <taxon>Vertebrata</taxon>
        <taxon>Euteleostomi</taxon>
        <taxon>Mammalia</taxon>
        <taxon>Eutheria</taxon>
        <taxon>Euarchontoglires</taxon>
        <taxon>Glires</taxon>
        <taxon>Rodentia</taxon>
        <taxon>Myomorpha</taxon>
        <taxon>Muroidea</taxon>
        <taxon>Muridae</taxon>
        <taxon>Murinae</taxon>
        <taxon>Apodemus</taxon>
    </lineage>
</organism>
<name>A0ABQ0EYH6_APOSI</name>
<dbReference type="Proteomes" id="UP001623349">
    <property type="component" value="Unassembled WGS sequence"/>
</dbReference>
<sequence>MCSPTLHGIFGSLDTGSGPGPPAISPKEQGHEK</sequence>
<dbReference type="EMBL" id="BAAFST010000007">
    <property type="protein sequence ID" value="GAB1292101.1"/>
    <property type="molecule type" value="Genomic_DNA"/>
</dbReference>
<proteinExistence type="predicted"/>
<reference evidence="2 3" key="1">
    <citation type="submission" date="2024-08" db="EMBL/GenBank/DDBJ databases">
        <title>The draft genome of Apodemus speciosus.</title>
        <authorList>
            <person name="Nabeshima K."/>
            <person name="Suzuki S."/>
            <person name="Onuma M."/>
        </authorList>
    </citation>
    <scope>NUCLEOTIDE SEQUENCE [LARGE SCALE GENOMIC DNA]</scope>
    <source>
        <strain evidence="2">IB14-021</strain>
    </source>
</reference>
<accession>A0ABQ0EYH6</accession>
<keyword evidence="3" id="KW-1185">Reference proteome</keyword>
<evidence type="ECO:0000313" key="2">
    <source>
        <dbReference type="EMBL" id="GAB1292101.1"/>
    </source>
</evidence>
<feature type="region of interest" description="Disordered" evidence="1">
    <location>
        <begin position="1"/>
        <end position="33"/>
    </location>
</feature>
<protein>
    <submittedName>
        <fullName evidence="2">Uncharacterized protein</fullName>
    </submittedName>
</protein>
<evidence type="ECO:0000256" key="1">
    <source>
        <dbReference type="SAM" id="MobiDB-lite"/>
    </source>
</evidence>
<evidence type="ECO:0000313" key="3">
    <source>
        <dbReference type="Proteomes" id="UP001623349"/>
    </source>
</evidence>